<feature type="domain" description="SUEL-type lectin" evidence="2">
    <location>
        <begin position="72"/>
        <end position="144"/>
    </location>
</feature>
<dbReference type="InterPro" id="IPR000922">
    <property type="entry name" value="Lectin_gal-bd_dom"/>
</dbReference>
<keyword evidence="4" id="KW-1185">Reference proteome</keyword>
<dbReference type="PROSITE" id="PS50228">
    <property type="entry name" value="SUEL_LECTIN"/>
    <property type="match status" value="1"/>
</dbReference>
<dbReference type="OMA" id="CKLFVPD"/>
<dbReference type="Pfam" id="PF02140">
    <property type="entry name" value="SUEL_Lectin"/>
    <property type="match status" value="1"/>
</dbReference>
<keyword evidence="1" id="KW-0732">Signal</keyword>
<feature type="chain" id="PRO_5004723548" description="SUEL-type lectin domain-containing protein" evidence="1">
    <location>
        <begin position="30"/>
        <end position="154"/>
    </location>
</feature>
<proteinExistence type="predicted"/>
<feature type="signal peptide" evidence="1">
    <location>
        <begin position="1"/>
        <end position="29"/>
    </location>
</feature>
<evidence type="ECO:0000313" key="4">
    <source>
        <dbReference type="Proteomes" id="UP000030689"/>
    </source>
</evidence>
<dbReference type="Gene3D" id="2.60.120.740">
    <property type="match status" value="1"/>
</dbReference>
<name>V4NGC2_EUTSA</name>
<accession>V4NGC2</accession>
<evidence type="ECO:0000259" key="2">
    <source>
        <dbReference type="PROSITE" id="PS50228"/>
    </source>
</evidence>
<evidence type="ECO:0000256" key="1">
    <source>
        <dbReference type="SAM" id="SignalP"/>
    </source>
</evidence>
<dbReference type="EMBL" id="KI517435">
    <property type="protein sequence ID" value="ESQ45186.1"/>
    <property type="molecule type" value="Genomic_DNA"/>
</dbReference>
<dbReference type="InterPro" id="IPR043159">
    <property type="entry name" value="Lectin_gal-bd_sf"/>
</dbReference>
<gene>
    <name evidence="3" type="ORF">EUTSA_v10010987mg</name>
</gene>
<evidence type="ECO:0000313" key="3">
    <source>
        <dbReference type="EMBL" id="ESQ45186.1"/>
    </source>
</evidence>
<reference evidence="3 4" key="1">
    <citation type="journal article" date="2013" name="Front. Plant Sci.">
        <title>The Reference Genome of the Halophytic Plant Eutrema salsugineum.</title>
        <authorList>
            <person name="Yang R."/>
            <person name="Jarvis D.E."/>
            <person name="Chen H."/>
            <person name="Beilstein M.A."/>
            <person name="Grimwood J."/>
            <person name="Jenkins J."/>
            <person name="Shu S."/>
            <person name="Prochnik S."/>
            <person name="Xin M."/>
            <person name="Ma C."/>
            <person name="Schmutz J."/>
            <person name="Wing R.A."/>
            <person name="Mitchell-Olds T."/>
            <person name="Schumaker K.S."/>
            <person name="Wang X."/>
        </authorList>
    </citation>
    <scope>NUCLEOTIDE SEQUENCE [LARGE SCALE GENOMIC DNA]</scope>
</reference>
<dbReference type="STRING" id="72664.V4NGC2"/>
<dbReference type="OrthoDB" id="1100386at2759"/>
<sequence>MGTSHYPRLHGCIVLLVLFLSSELGLASAIDVSFHGDQKRSLSSSTPSPRGGSSEYTMCADHSEAKDGKPIALNFECEKGYVMSKISFADYGQSTGSCGKFKRGKCGATNTLAIVKKKCLGKMTCELFVPDKIFGPSHCKGAIKLVIDATCKKT</sequence>
<dbReference type="CDD" id="cd22842">
    <property type="entry name" value="Gal_Rha_Lectin_BGal"/>
    <property type="match status" value="1"/>
</dbReference>
<organism evidence="3 4">
    <name type="scientific">Eutrema salsugineum</name>
    <name type="common">Saltwater cress</name>
    <name type="synonym">Sisymbrium salsugineum</name>
    <dbReference type="NCBI Taxonomy" id="72664"/>
    <lineage>
        <taxon>Eukaryota</taxon>
        <taxon>Viridiplantae</taxon>
        <taxon>Streptophyta</taxon>
        <taxon>Embryophyta</taxon>
        <taxon>Tracheophyta</taxon>
        <taxon>Spermatophyta</taxon>
        <taxon>Magnoliopsida</taxon>
        <taxon>eudicotyledons</taxon>
        <taxon>Gunneridae</taxon>
        <taxon>Pentapetalae</taxon>
        <taxon>rosids</taxon>
        <taxon>malvids</taxon>
        <taxon>Brassicales</taxon>
        <taxon>Brassicaceae</taxon>
        <taxon>Eutremeae</taxon>
        <taxon>Eutrema</taxon>
    </lineage>
</organism>
<dbReference type="Gramene" id="ESQ45186">
    <property type="protein sequence ID" value="ESQ45186"/>
    <property type="gene ID" value="EUTSA_v10010987mg"/>
</dbReference>
<dbReference type="eggNOG" id="KOG0496">
    <property type="taxonomic scope" value="Eukaryota"/>
</dbReference>
<dbReference type="Proteomes" id="UP000030689">
    <property type="component" value="Unassembled WGS sequence"/>
</dbReference>
<dbReference type="KEGG" id="eus:EUTSA_v10010987mg"/>
<dbReference type="GO" id="GO:0030246">
    <property type="term" value="F:carbohydrate binding"/>
    <property type="evidence" value="ECO:0007669"/>
    <property type="project" value="InterPro"/>
</dbReference>
<dbReference type="AlphaFoldDB" id="V4NGC2"/>
<protein>
    <recommendedName>
        <fullName evidence="2">SUEL-type lectin domain-containing protein</fullName>
    </recommendedName>
</protein>